<evidence type="ECO:0000313" key="2">
    <source>
        <dbReference type="EMBL" id="MXU96766.1"/>
    </source>
</evidence>
<protein>
    <submittedName>
        <fullName evidence="2">Putative secreted protein</fullName>
    </submittedName>
</protein>
<keyword evidence="1" id="KW-0732">Signal</keyword>
<accession>A0A6B0V4M2</accession>
<organism evidence="2">
    <name type="scientific">Ixodes ricinus</name>
    <name type="common">Common tick</name>
    <name type="synonym">Acarus ricinus</name>
    <dbReference type="NCBI Taxonomy" id="34613"/>
    <lineage>
        <taxon>Eukaryota</taxon>
        <taxon>Metazoa</taxon>
        <taxon>Ecdysozoa</taxon>
        <taxon>Arthropoda</taxon>
        <taxon>Chelicerata</taxon>
        <taxon>Arachnida</taxon>
        <taxon>Acari</taxon>
        <taxon>Parasitiformes</taxon>
        <taxon>Ixodida</taxon>
        <taxon>Ixodoidea</taxon>
        <taxon>Ixodidae</taxon>
        <taxon>Ixodinae</taxon>
        <taxon>Ixodes</taxon>
    </lineage>
</organism>
<dbReference type="EMBL" id="GIFC01014683">
    <property type="protein sequence ID" value="MXU96766.1"/>
    <property type="molecule type" value="Transcribed_RNA"/>
</dbReference>
<dbReference type="AlphaFoldDB" id="A0A6B0V4M2"/>
<feature type="signal peptide" evidence="1">
    <location>
        <begin position="1"/>
        <end position="27"/>
    </location>
</feature>
<reference evidence="2" key="1">
    <citation type="submission" date="2019-12" db="EMBL/GenBank/DDBJ databases">
        <title>An insight into the sialome of adult female Ixodes ricinus ticks feeding for 6 days.</title>
        <authorList>
            <person name="Perner J."/>
            <person name="Ribeiro J.M.C."/>
        </authorList>
    </citation>
    <scope>NUCLEOTIDE SEQUENCE</scope>
    <source>
        <strain evidence="2">Semi-engorged</strain>
        <tissue evidence="2">Salivary glands</tissue>
    </source>
</reference>
<evidence type="ECO:0000256" key="1">
    <source>
        <dbReference type="SAM" id="SignalP"/>
    </source>
</evidence>
<sequence>MPLWKSQSAVSVALIIILLELNAQIAGQALPKFGGSFYASGEIFRSNFEFATKEVVSSEEDSSEEDYSETDSSEVKVEIKLKETNIFEEAYDAVGRKAALRITLDKEVIVFFEDLNTGHKFVIYTSGGYTTCQRAKRKDWQAEQYLVRVLRGPHKRKYTFLRDILTLRKLRVKSRKIEFVRDMYCRVFEMNISDPIQRYIRPVVYWTLNETLDFDDSGNVKVPTPVTP</sequence>
<proteinExistence type="predicted"/>
<name>A0A6B0V4M2_IXORI</name>
<feature type="chain" id="PRO_5025622148" evidence="1">
    <location>
        <begin position="28"/>
        <end position="228"/>
    </location>
</feature>